<name>A0A830H4P3_9CHLO</name>
<feature type="region of interest" description="Disordered" evidence="1">
    <location>
        <begin position="84"/>
        <end position="106"/>
    </location>
</feature>
<feature type="compositionally biased region" description="Pro residues" evidence="1">
    <location>
        <begin position="94"/>
        <end position="106"/>
    </location>
</feature>
<dbReference type="AlphaFoldDB" id="A0A830H4P3"/>
<dbReference type="EMBL" id="BNJQ01000002">
    <property type="protein sequence ID" value="GHP02005.1"/>
    <property type="molecule type" value="Genomic_DNA"/>
</dbReference>
<proteinExistence type="predicted"/>
<evidence type="ECO:0000313" key="2">
    <source>
        <dbReference type="EMBL" id="GHP02005.1"/>
    </source>
</evidence>
<organism evidence="2 3">
    <name type="scientific">Pycnococcus provasolii</name>
    <dbReference type="NCBI Taxonomy" id="41880"/>
    <lineage>
        <taxon>Eukaryota</taxon>
        <taxon>Viridiplantae</taxon>
        <taxon>Chlorophyta</taxon>
        <taxon>Pseudoscourfieldiophyceae</taxon>
        <taxon>Pseudoscourfieldiales</taxon>
        <taxon>Pycnococcaceae</taxon>
        <taxon>Pycnococcus</taxon>
    </lineage>
</organism>
<evidence type="ECO:0000256" key="1">
    <source>
        <dbReference type="SAM" id="MobiDB-lite"/>
    </source>
</evidence>
<reference evidence="2" key="1">
    <citation type="submission" date="2020-10" db="EMBL/GenBank/DDBJ databases">
        <title>Unveiling of a novel bifunctional photoreceptor, Dualchrome1, isolated from a cosmopolitan green alga.</title>
        <authorList>
            <person name="Suzuki S."/>
            <person name="Kawachi M."/>
        </authorList>
    </citation>
    <scope>NUCLEOTIDE SEQUENCE</scope>
    <source>
        <strain evidence="2">NIES 2893</strain>
    </source>
</reference>
<sequence>MAVLDTEDDELHLVFTQRERAILSQHFPQAFLDGLERVDWSLQESFAHLNDAYLNSFAGMAHARTDIERHHAFSEVLANIGIEREQQQQSFDSQPPPPPNAARPIA</sequence>
<comment type="caution">
    <text evidence="2">The sequence shown here is derived from an EMBL/GenBank/DDBJ whole genome shotgun (WGS) entry which is preliminary data.</text>
</comment>
<keyword evidence="3" id="KW-1185">Reference proteome</keyword>
<gene>
    <name evidence="2" type="ORF">PPROV_000076100</name>
</gene>
<protein>
    <submittedName>
        <fullName evidence="2">Uncharacterized protein</fullName>
    </submittedName>
</protein>
<evidence type="ECO:0000313" key="3">
    <source>
        <dbReference type="Proteomes" id="UP000660262"/>
    </source>
</evidence>
<dbReference type="Proteomes" id="UP000660262">
    <property type="component" value="Unassembled WGS sequence"/>
</dbReference>
<accession>A0A830H4P3</accession>